<dbReference type="RefSeq" id="WP_044230081.1">
    <property type="nucleotide sequence ID" value="NZ_JBKAGJ010000059.1"/>
</dbReference>
<accession>A0A098S194</accession>
<reference evidence="1 2" key="1">
    <citation type="journal article" date="2014" name="Int. J. Syst. Evol. Microbiol.">
        <title>Phaeodactylibacter xiamenensis gen. nov., sp. nov., a member of the family Saprospiraceae isolated from the marine alga Phaeodactylum tricornutum.</title>
        <authorList>
            <person name="Chen Z.Jr."/>
            <person name="Lei X."/>
            <person name="Lai Q."/>
            <person name="Li Y."/>
            <person name="Zhang B."/>
            <person name="Zhang J."/>
            <person name="Zhang H."/>
            <person name="Yang L."/>
            <person name="Zheng W."/>
            <person name="Tian Y."/>
            <person name="Yu Z."/>
            <person name="Xu H.Jr."/>
            <person name="Zheng T."/>
        </authorList>
    </citation>
    <scope>NUCLEOTIDE SEQUENCE [LARGE SCALE GENOMIC DNA]</scope>
    <source>
        <strain evidence="1 2">KD52</strain>
    </source>
</reference>
<sequence>MTDHYEFILAGKNIVLNAEGFLDHVRIDAEPAEKTMTLKEGFLELSQSPTPHFLLATVHNGQPMLIRKSEPRSKNATDKALQDFTRTSGTDVFCFTMDEQFEFKHYFYYRAGKLLKSTTKGNAATEIPYEKMGRTPELVLTAFCDSWLVLQQLQWQCFRLQASLEGA</sequence>
<dbReference type="Proteomes" id="UP000029736">
    <property type="component" value="Unassembled WGS sequence"/>
</dbReference>
<protein>
    <submittedName>
        <fullName evidence="1">Uncharacterized protein</fullName>
    </submittedName>
</protein>
<keyword evidence="2" id="KW-1185">Reference proteome</keyword>
<organism evidence="1 2">
    <name type="scientific">Phaeodactylibacter xiamenensis</name>
    <dbReference type="NCBI Taxonomy" id="1524460"/>
    <lineage>
        <taxon>Bacteria</taxon>
        <taxon>Pseudomonadati</taxon>
        <taxon>Bacteroidota</taxon>
        <taxon>Saprospiria</taxon>
        <taxon>Saprospirales</taxon>
        <taxon>Haliscomenobacteraceae</taxon>
        <taxon>Phaeodactylibacter</taxon>
    </lineage>
</organism>
<dbReference type="STRING" id="1524460.IX84_31025"/>
<evidence type="ECO:0000313" key="1">
    <source>
        <dbReference type="EMBL" id="KGE84897.1"/>
    </source>
</evidence>
<name>A0A098S194_9BACT</name>
<dbReference type="AlphaFoldDB" id="A0A098S194"/>
<proteinExistence type="predicted"/>
<evidence type="ECO:0000313" key="2">
    <source>
        <dbReference type="Proteomes" id="UP000029736"/>
    </source>
</evidence>
<gene>
    <name evidence="1" type="ORF">IX84_31025</name>
</gene>
<dbReference type="EMBL" id="JPOS01000101">
    <property type="protein sequence ID" value="KGE84897.1"/>
    <property type="molecule type" value="Genomic_DNA"/>
</dbReference>
<comment type="caution">
    <text evidence="1">The sequence shown here is derived from an EMBL/GenBank/DDBJ whole genome shotgun (WGS) entry which is preliminary data.</text>
</comment>